<sequence>MFFIITHCKYIKFVDCGDGEIKTVEITPCAAEPCAMKRGSAVKMIITYISNQTDSSPVLKPYAKVGVFGINVTPIDYCEVSDCPVFKMTENKVPIRVTIPNWLPASKLTLKAELLSAAGSKFFCGTYEGRII</sequence>
<gene>
    <name evidence="2" type="ORF">B4U80_13805</name>
</gene>
<dbReference type="Pfam" id="PF02221">
    <property type="entry name" value="E1_DerP2_DerF2"/>
    <property type="match status" value="1"/>
</dbReference>
<accession>A0A443SDH5</accession>
<reference evidence="2 3" key="1">
    <citation type="journal article" date="2018" name="Gigascience">
        <title>Genomes of trombidid mites reveal novel predicted allergens and laterally-transferred genes associated with secondary metabolism.</title>
        <authorList>
            <person name="Dong X."/>
            <person name="Chaisiri K."/>
            <person name="Xia D."/>
            <person name="Armstrong S.D."/>
            <person name="Fang Y."/>
            <person name="Donnelly M.J."/>
            <person name="Kadowaki T."/>
            <person name="McGarry J.W."/>
            <person name="Darby A.C."/>
            <person name="Makepeace B.L."/>
        </authorList>
    </citation>
    <scope>NUCLEOTIDE SEQUENCE [LARGE SCALE GENOMIC DNA]</scope>
    <source>
        <strain evidence="2">UoL-UT</strain>
    </source>
</reference>
<proteinExistence type="predicted"/>
<evidence type="ECO:0000313" key="2">
    <source>
        <dbReference type="EMBL" id="RWS25573.1"/>
    </source>
</evidence>
<evidence type="ECO:0000313" key="3">
    <source>
        <dbReference type="Proteomes" id="UP000288716"/>
    </source>
</evidence>
<dbReference type="Gene3D" id="2.60.40.770">
    <property type="match status" value="1"/>
</dbReference>
<name>A0A443SDH5_9ACAR</name>
<protein>
    <submittedName>
        <fullName evidence="2">Group 2 allergen Sui m 2-like protein</fullName>
    </submittedName>
</protein>
<dbReference type="OrthoDB" id="4937502at2759"/>
<feature type="domain" description="MD-2-related lipid-recognition" evidence="1">
    <location>
        <begin position="13"/>
        <end position="129"/>
    </location>
</feature>
<dbReference type="SMART" id="SM00737">
    <property type="entry name" value="ML"/>
    <property type="match status" value="1"/>
</dbReference>
<dbReference type="VEuPathDB" id="VectorBase:LDEU006467"/>
<dbReference type="InterPro" id="IPR003172">
    <property type="entry name" value="ML_dom"/>
</dbReference>
<dbReference type="Proteomes" id="UP000288716">
    <property type="component" value="Unassembled WGS sequence"/>
</dbReference>
<dbReference type="InterPro" id="IPR014756">
    <property type="entry name" value="Ig_E-set"/>
</dbReference>
<keyword evidence="3" id="KW-1185">Reference proteome</keyword>
<dbReference type="SUPFAM" id="SSF81296">
    <property type="entry name" value="E set domains"/>
    <property type="match status" value="1"/>
</dbReference>
<evidence type="ECO:0000259" key="1">
    <source>
        <dbReference type="SMART" id="SM00737"/>
    </source>
</evidence>
<comment type="caution">
    <text evidence="2">The sequence shown here is derived from an EMBL/GenBank/DDBJ whole genome shotgun (WGS) entry which is preliminary data.</text>
</comment>
<organism evidence="2 3">
    <name type="scientific">Leptotrombidium deliense</name>
    <dbReference type="NCBI Taxonomy" id="299467"/>
    <lineage>
        <taxon>Eukaryota</taxon>
        <taxon>Metazoa</taxon>
        <taxon>Ecdysozoa</taxon>
        <taxon>Arthropoda</taxon>
        <taxon>Chelicerata</taxon>
        <taxon>Arachnida</taxon>
        <taxon>Acari</taxon>
        <taxon>Acariformes</taxon>
        <taxon>Trombidiformes</taxon>
        <taxon>Prostigmata</taxon>
        <taxon>Anystina</taxon>
        <taxon>Parasitengona</taxon>
        <taxon>Trombiculoidea</taxon>
        <taxon>Trombiculidae</taxon>
        <taxon>Leptotrombidium</taxon>
    </lineage>
</organism>
<dbReference type="AlphaFoldDB" id="A0A443SDH5"/>
<dbReference type="EMBL" id="NCKV01003558">
    <property type="protein sequence ID" value="RWS25573.1"/>
    <property type="molecule type" value="Genomic_DNA"/>
</dbReference>